<organism evidence="1">
    <name type="scientific">marine sediment metagenome</name>
    <dbReference type="NCBI Taxonomy" id="412755"/>
    <lineage>
        <taxon>unclassified sequences</taxon>
        <taxon>metagenomes</taxon>
        <taxon>ecological metagenomes</taxon>
    </lineage>
</organism>
<gene>
    <name evidence="1" type="ORF">S03H2_68755</name>
</gene>
<sequence length="154" mass="18311">FNLLNKRFWLGIGSAGYLKEFNLKDILNIETNLYYSPLINKETKVSPENVDDSKKHPEVIYVLRLGNNTWWVGKTKYFDKTIKRIRMGKGRRWIMTNGFKAVEETVENGDIIEKTLEYMKRYGWEKVRGTCWHDGLQSYIPKKIKEYVSKQKHD</sequence>
<proteinExistence type="predicted"/>
<evidence type="ECO:0000313" key="1">
    <source>
        <dbReference type="EMBL" id="GAH86264.1"/>
    </source>
</evidence>
<comment type="caution">
    <text evidence="1">The sequence shown here is derived from an EMBL/GenBank/DDBJ whole genome shotgun (WGS) entry which is preliminary data.</text>
</comment>
<accession>X1K7M7</accession>
<dbReference type="AlphaFoldDB" id="X1K7M7"/>
<dbReference type="EMBL" id="BARU01045266">
    <property type="protein sequence ID" value="GAH86264.1"/>
    <property type="molecule type" value="Genomic_DNA"/>
</dbReference>
<reference evidence="1" key="1">
    <citation type="journal article" date="2014" name="Front. Microbiol.">
        <title>High frequency of phylogenetically diverse reductive dehalogenase-homologous genes in deep subseafloor sedimentary metagenomes.</title>
        <authorList>
            <person name="Kawai M."/>
            <person name="Futagami T."/>
            <person name="Toyoda A."/>
            <person name="Takaki Y."/>
            <person name="Nishi S."/>
            <person name="Hori S."/>
            <person name="Arai W."/>
            <person name="Tsubouchi T."/>
            <person name="Morono Y."/>
            <person name="Uchiyama I."/>
            <person name="Ito T."/>
            <person name="Fujiyama A."/>
            <person name="Inagaki F."/>
            <person name="Takami H."/>
        </authorList>
    </citation>
    <scope>NUCLEOTIDE SEQUENCE</scope>
    <source>
        <strain evidence="1">Expedition CK06-06</strain>
    </source>
</reference>
<feature type="non-terminal residue" evidence="1">
    <location>
        <position position="154"/>
    </location>
</feature>
<protein>
    <submittedName>
        <fullName evidence="1">Uncharacterized protein</fullName>
    </submittedName>
</protein>
<name>X1K7M7_9ZZZZ</name>
<feature type="non-terminal residue" evidence="1">
    <location>
        <position position="1"/>
    </location>
</feature>